<organism evidence="4">
    <name type="scientific">Schistosoma curassoni</name>
    <dbReference type="NCBI Taxonomy" id="6186"/>
    <lineage>
        <taxon>Eukaryota</taxon>
        <taxon>Metazoa</taxon>
        <taxon>Spiralia</taxon>
        <taxon>Lophotrochozoa</taxon>
        <taxon>Platyhelminthes</taxon>
        <taxon>Trematoda</taxon>
        <taxon>Digenea</taxon>
        <taxon>Strigeidida</taxon>
        <taxon>Schistosomatoidea</taxon>
        <taxon>Schistosomatidae</taxon>
        <taxon>Schistosoma</taxon>
    </lineage>
</organism>
<protein>
    <submittedName>
        <fullName evidence="4">RNF111_N domain-containing protein</fullName>
    </submittedName>
</protein>
<gene>
    <name evidence="2" type="ORF">SCUD_LOCUS612</name>
</gene>
<reference evidence="4" key="1">
    <citation type="submission" date="2016-06" db="UniProtKB">
        <authorList>
            <consortium name="WormBaseParasite"/>
        </authorList>
    </citation>
    <scope>IDENTIFICATION</scope>
</reference>
<dbReference type="Proteomes" id="UP000279833">
    <property type="component" value="Unassembled WGS sequence"/>
</dbReference>
<accession>A0A183JD51</accession>
<evidence type="ECO:0000313" key="4">
    <source>
        <dbReference type="WBParaSite" id="SCUD_0000061101-mRNA-1"/>
    </source>
</evidence>
<name>A0A183JD51_9TREM</name>
<sequence>MVATINRRNSVSLDSSDENTVNTSGSKYVNRRRLSSDSN</sequence>
<proteinExistence type="predicted"/>
<dbReference type="EMBL" id="UZAK01000428">
    <property type="protein sequence ID" value="VDO62782.1"/>
    <property type="molecule type" value="Genomic_DNA"/>
</dbReference>
<reference evidence="2 3" key="2">
    <citation type="submission" date="2018-11" db="EMBL/GenBank/DDBJ databases">
        <authorList>
            <consortium name="Pathogen Informatics"/>
        </authorList>
    </citation>
    <scope>NUCLEOTIDE SEQUENCE [LARGE SCALE GENOMIC DNA]</scope>
    <source>
        <strain evidence="2">Dakar</strain>
        <strain evidence="3">Dakar, Senegal</strain>
    </source>
</reference>
<feature type="compositionally biased region" description="Polar residues" evidence="1">
    <location>
        <begin position="1"/>
        <end position="27"/>
    </location>
</feature>
<dbReference type="AlphaFoldDB" id="A0A183JD51"/>
<evidence type="ECO:0000313" key="2">
    <source>
        <dbReference type="EMBL" id="VDO62782.1"/>
    </source>
</evidence>
<keyword evidence="3" id="KW-1185">Reference proteome</keyword>
<evidence type="ECO:0000313" key="3">
    <source>
        <dbReference type="Proteomes" id="UP000279833"/>
    </source>
</evidence>
<dbReference type="WBParaSite" id="SCUD_0000061101-mRNA-1">
    <property type="protein sequence ID" value="SCUD_0000061101-mRNA-1"/>
    <property type="gene ID" value="SCUD_0000061101"/>
</dbReference>
<feature type="region of interest" description="Disordered" evidence="1">
    <location>
        <begin position="1"/>
        <end position="39"/>
    </location>
</feature>
<evidence type="ECO:0000256" key="1">
    <source>
        <dbReference type="SAM" id="MobiDB-lite"/>
    </source>
</evidence>